<feature type="domain" description="DUF559" evidence="1">
    <location>
        <begin position="28"/>
        <end position="86"/>
    </location>
</feature>
<evidence type="ECO:0000259" key="1">
    <source>
        <dbReference type="Pfam" id="PF04480"/>
    </source>
</evidence>
<evidence type="ECO:0000313" key="2">
    <source>
        <dbReference type="EMBL" id="UTT62057.1"/>
    </source>
</evidence>
<keyword evidence="3" id="KW-1185">Reference proteome</keyword>
<evidence type="ECO:0000313" key="3">
    <source>
        <dbReference type="Proteomes" id="UP001060039"/>
    </source>
</evidence>
<dbReference type="EMBL" id="CP101497">
    <property type="protein sequence ID" value="UTT62057.1"/>
    <property type="molecule type" value="Genomic_DNA"/>
</dbReference>
<name>A0ABY5FVU0_9MICO</name>
<organism evidence="2 3">
    <name type="scientific">Microcella humidisoli</name>
    <dbReference type="NCBI Taxonomy" id="2963406"/>
    <lineage>
        <taxon>Bacteria</taxon>
        <taxon>Bacillati</taxon>
        <taxon>Actinomycetota</taxon>
        <taxon>Actinomycetes</taxon>
        <taxon>Micrococcales</taxon>
        <taxon>Microbacteriaceae</taxon>
        <taxon>Microcella</taxon>
    </lineage>
</organism>
<dbReference type="InterPro" id="IPR007569">
    <property type="entry name" value="DUF559"/>
</dbReference>
<accession>A0ABY5FVU0</accession>
<dbReference type="Proteomes" id="UP001060039">
    <property type="component" value="Chromosome"/>
</dbReference>
<protein>
    <submittedName>
        <fullName evidence="2">DUF559 domain-containing protein</fullName>
    </submittedName>
</protein>
<sequence>MLLREAGIQATPQASLPIGDFARADLLVGDRLLIECDSEAHHAEPANRRADLRRDESLMALGFIVLRPDYRQVFDDPAGIVATVAAIVARGDHLSARPGV</sequence>
<reference evidence="2" key="1">
    <citation type="submission" date="2022-07" db="EMBL/GenBank/DDBJ databases">
        <title>Taxonomic analysis of Microcella humidisoli nov. sp., isolated from riverside soil.</title>
        <authorList>
            <person name="Molina K.M."/>
            <person name="Kim S.B."/>
        </authorList>
    </citation>
    <scope>NUCLEOTIDE SEQUENCE</scope>
    <source>
        <strain evidence="2">MMS21-STM10</strain>
    </source>
</reference>
<dbReference type="Gene3D" id="3.40.960.10">
    <property type="entry name" value="VSR Endonuclease"/>
    <property type="match status" value="1"/>
</dbReference>
<gene>
    <name evidence="2" type="ORF">NNL39_10315</name>
</gene>
<dbReference type="Pfam" id="PF04480">
    <property type="entry name" value="DUF559"/>
    <property type="match status" value="1"/>
</dbReference>
<proteinExistence type="predicted"/>